<accession>A0A850GZ84</accession>
<dbReference type="CDD" id="cd07262">
    <property type="entry name" value="VOC_like"/>
    <property type="match status" value="1"/>
</dbReference>
<gene>
    <name evidence="2" type="ORF">HUV48_07840</name>
</gene>
<dbReference type="InterPro" id="IPR037523">
    <property type="entry name" value="VOC_core"/>
</dbReference>
<sequence>MFNHIMIGCNDIEKSKEFYDAVLAVLGYDAEPLKNIGPKGHVRYFYIHNGNTLCLTEPINDEPATAANGSTIGFKCISPEQVKDLHDVAIANGGSSIEDPPGLRESSIGAMHLSYFRDPDGHKLCGAMRVQ</sequence>
<comment type="caution">
    <text evidence="2">The sequence shown here is derived from an EMBL/GenBank/DDBJ whole genome shotgun (WGS) entry which is preliminary data.</text>
</comment>
<dbReference type="PANTHER" id="PTHR35006">
    <property type="entry name" value="GLYOXALASE FAMILY PROTEIN (AFU_ORTHOLOGUE AFUA_5G14830)"/>
    <property type="match status" value="1"/>
</dbReference>
<dbReference type="PROSITE" id="PS51819">
    <property type="entry name" value="VOC"/>
    <property type="match status" value="1"/>
</dbReference>
<dbReference type="PANTHER" id="PTHR35006:SF1">
    <property type="entry name" value="BLL2941 PROTEIN"/>
    <property type="match status" value="1"/>
</dbReference>
<dbReference type="EMBL" id="JABWGV010000002">
    <property type="protein sequence ID" value="NVD44931.1"/>
    <property type="molecule type" value="Genomic_DNA"/>
</dbReference>
<dbReference type="RefSeq" id="WP_176267218.1">
    <property type="nucleotide sequence ID" value="NZ_JABWGV010000002.1"/>
</dbReference>
<feature type="domain" description="VOC" evidence="1">
    <location>
        <begin position="1"/>
        <end position="129"/>
    </location>
</feature>
<dbReference type="InterPro" id="IPR004360">
    <property type="entry name" value="Glyas_Fos-R_dOase_dom"/>
</dbReference>
<keyword evidence="3" id="KW-1185">Reference proteome</keyword>
<organism evidence="2 3">
    <name type="scientific">Qipengyuania atrilutea</name>
    <dbReference type="NCBI Taxonomy" id="2744473"/>
    <lineage>
        <taxon>Bacteria</taxon>
        <taxon>Pseudomonadati</taxon>
        <taxon>Pseudomonadota</taxon>
        <taxon>Alphaproteobacteria</taxon>
        <taxon>Sphingomonadales</taxon>
        <taxon>Erythrobacteraceae</taxon>
        <taxon>Qipengyuania</taxon>
    </lineage>
</organism>
<protein>
    <submittedName>
        <fullName evidence="2">VOC family protein</fullName>
    </submittedName>
</protein>
<evidence type="ECO:0000313" key="2">
    <source>
        <dbReference type="EMBL" id="NVD44931.1"/>
    </source>
</evidence>
<dbReference type="InterPro" id="IPR029068">
    <property type="entry name" value="Glyas_Bleomycin-R_OHBP_Dase"/>
</dbReference>
<name>A0A850GZ84_9SPHN</name>
<dbReference type="SUPFAM" id="SSF54593">
    <property type="entry name" value="Glyoxalase/Bleomycin resistance protein/Dihydroxybiphenyl dioxygenase"/>
    <property type="match status" value="1"/>
</dbReference>
<dbReference type="Pfam" id="PF00903">
    <property type="entry name" value="Glyoxalase"/>
    <property type="match status" value="1"/>
</dbReference>
<dbReference type="Gene3D" id="3.10.180.10">
    <property type="entry name" value="2,3-Dihydroxybiphenyl 1,2-Dioxygenase, domain 1"/>
    <property type="match status" value="1"/>
</dbReference>
<proteinExistence type="predicted"/>
<evidence type="ECO:0000259" key="1">
    <source>
        <dbReference type="PROSITE" id="PS51819"/>
    </source>
</evidence>
<evidence type="ECO:0000313" key="3">
    <source>
        <dbReference type="Proteomes" id="UP000561438"/>
    </source>
</evidence>
<reference evidence="2 3" key="1">
    <citation type="submission" date="2020-06" db="EMBL/GenBank/DDBJ databases">
        <title>Altererythrobacter sp. HHU K3-1.</title>
        <authorList>
            <person name="Zhang D."/>
            <person name="Xue H."/>
        </authorList>
    </citation>
    <scope>NUCLEOTIDE SEQUENCE [LARGE SCALE GENOMIC DNA]</scope>
    <source>
        <strain evidence="2 3">HHU K3-1</strain>
    </source>
</reference>
<dbReference type="Proteomes" id="UP000561438">
    <property type="component" value="Unassembled WGS sequence"/>
</dbReference>
<dbReference type="AlphaFoldDB" id="A0A850GZ84"/>